<name>A0A1Y1T4C9_9FLAO</name>
<dbReference type="OrthoDB" id="1421140at2"/>
<reference evidence="3 4" key="1">
    <citation type="submission" date="2013-04" db="EMBL/GenBank/DDBJ databases">
        <title>Zunongwangia sp. 22II14-10F7 Genome Sequencing.</title>
        <authorList>
            <person name="Lai Q."/>
            <person name="Shao Z."/>
        </authorList>
    </citation>
    <scope>NUCLEOTIDE SEQUENCE [LARGE SCALE GENOMIC DNA]</scope>
    <source>
        <strain evidence="3 4">22II14-10F7</strain>
    </source>
</reference>
<dbReference type="AlphaFoldDB" id="A0A1Y1T4C9"/>
<dbReference type="InterPro" id="IPR025665">
    <property type="entry name" value="Beta-barrel_OMP_2"/>
</dbReference>
<feature type="chain" id="PRO_5012056143" description="Outer membrane protein beta-barrel domain-containing protein" evidence="1">
    <location>
        <begin position="21"/>
        <end position="232"/>
    </location>
</feature>
<feature type="signal peptide" evidence="1">
    <location>
        <begin position="1"/>
        <end position="20"/>
    </location>
</feature>
<evidence type="ECO:0000313" key="3">
    <source>
        <dbReference type="EMBL" id="ORL45897.1"/>
    </source>
</evidence>
<protein>
    <recommendedName>
        <fullName evidence="2">Outer membrane protein beta-barrel domain-containing protein</fullName>
    </recommendedName>
</protein>
<dbReference type="STRING" id="1185767.IIF7_09600"/>
<evidence type="ECO:0000256" key="1">
    <source>
        <dbReference type="SAM" id="SignalP"/>
    </source>
</evidence>
<dbReference type="EMBL" id="ARYN01000007">
    <property type="protein sequence ID" value="ORL45897.1"/>
    <property type="molecule type" value="Genomic_DNA"/>
</dbReference>
<accession>A0A1Y1T4C9</accession>
<dbReference type="SUPFAM" id="SSF56925">
    <property type="entry name" value="OMPA-like"/>
    <property type="match status" value="1"/>
</dbReference>
<gene>
    <name evidence="3" type="ORF">IIF7_09600</name>
</gene>
<keyword evidence="4" id="KW-1185">Reference proteome</keyword>
<dbReference type="Pfam" id="PF13568">
    <property type="entry name" value="OMP_b-brl_2"/>
    <property type="match status" value="1"/>
</dbReference>
<evidence type="ECO:0000313" key="4">
    <source>
        <dbReference type="Proteomes" id="UP000192746"/>
    </source>
</evidence>
<dbReference type="Proteomes" id="UP000192746">
    <property type="component" value="Unassembled WGS sequence"/>
</dbReference>
<evidence type="ECO:0000259" key="2">
    <source>
        <dbReference type="Pfam" id="PF13568"/>
    </source>
</evidence>
<dbReference type="RefSeq" id="WP_084841465.1">
    <property type="nucleotide sequence ID" value="NZ_ARYN01000007.1"/>
</dbReference>
<dbReference type="InterPro" id="IPR011250">
    <property type="entry name" value="OMP/PagP_B-barrel"/>
</dbReference>
<comment type="caution">
    <text evidence="3">The sequence shown here is derived from an EMBL/GenBank/DDBJ whole genome shotgun (WGS) entry which is preliminary data.</text>
</comment>
<feature type="domain" description="Outer membrane protein beta-barrel" evidence="2">
    <location>
        <begin position="19"/>
        <end position="177"/>
    </location>
</feature>
<organism evidence="3 4">
    <name type="scientific">Zunongwangia atlantica 22II14-10F7</name>
    <dbReference type="NCBI Taxonomy" id="1185767"/>
    <lineage>
        <taxon>Bacteria</taxon>
        <taxon>Pseudomonadati</taxon>
        <taxon>Bacteroidota</taxon>
        <taxon>Flavobacteriia</taxon>
        <taxon>Flavobacteriales</taxon>
        <taxon>Flavobacteriaceae</taxon>
        <taxon>Zunongwangia</taxon>
    </lineage>
</organism>
<keyword evidence="1" id="KW-0732">Signal</keyword>
<proteinExistence type="predicted"/>
<sequence length="232" mass="26187">MKKIFTLFTFIILVSSSVFSQDFMIGLKAGVNIGHGGEIAGLTSSANYTGDTYFSNPSEGFHGGIFGQYNFGKYFLRLEGMYNTVTTEFPFDIRPAEYQMNKINVPLLLGYHFWGPLDVYLGPAYNSTVGDVTLQGMENNRGVVENISSSYLSANIGVKAHFGRFEVDARYEYNFSSNEPYRIDMINSAYGINLASFESRRIHQLMISVAVGLFDSKYRPQRSKRKRGCYFK</sequence>